<dbReference type="RefSeq" id="WP_011640451.1">
    <property type="nucleotide sequence ID" value="NC_008346.1"/>
</dbReference>
<dbReference type="Pfam" id="PF00293">
    <property type="entry name" value="NUDIX"/>
    <property type="match status" value="1"/>
</dbReference>
<dbReference type="eggNOG" id="COG0494">
    <property type="taxonomic scope" value="Bacteria"/>
</dbReference>
<dbReference type="EMBL" id="CP000448">
    <property type="protein sequence ID" value="ABI68346.1"/>
    <property type="molecule type" value="Genomic_DNA"/>
</dbReference>
<organism evidence="8 9">
    <name type="scientific">Syntrophomonas wolfei subsp. wolfei (strain DSM 2245B / Goettingen)</name>
    <dbReference type="NCBI Taxonomy" id="335541"/>
    <lineage>
        <taxon>Bacteria</taxon>
        <taxon>Bacillati</taxon>
        <taxon>Bacillota</taxon>
        <taxon>Clostridia</taxon>
        <taxon>Eubacteriales</taxon>
        <taxon>Syntrophomonadaceae</taxon>
        <taxon>Syntrophomonas</taxon>
    </lineage>
</organism>
<evidence type="ECO:0000313" key="8">
    <source>
        <dbReference type="EMBL" id="ABI68346.1"/>
    </source>
</evidence>
<accession>Q0AY58</accession>
<feature type="domain" description="Nudix hydrolase" evidence="7">
    <location>
        <begin position="27"/>
        <end position="161"/>
    </location>
</feature>
<keyword evidence="9" id="KW-1185">Reference proteome</keyword>
<dbReference type="InterPro" id="IPR000086">
    <property type="entry name" value="NUDIX_hydrolase_dom"/>
</dbReference>
<evidence type="ECO:0000256" key="2">
    <source>
        <dbReference type="ARBA" id="ARBA00001946"/>
    </source>
</evidence>
<dbReference type="GO" id="GO:0046872">
    <property type="term" value="F:metal ion binding"/>
    <property type="evidence" value="ECO:0007669"/>
    <property type="project" value="UniProtKB-KW"/>
</dbReference>
<evidence type="ECO:0000256" key="6">
    <source>
        <dbReference type="ARBA" id="ARBA00023211"/>
    </source>
</evidence>
<reference evidence="9" key="1">
    <citation type="journal article" date="2010" name="Environ. Microbiol.">
        <title>The genome of Syntrophomonas wolfei: new insights into syntrophic metabolism and biohydrogen production.</title>
        <authorList>
            <person name="Sieber J.R."/>
            <person name="Sims D.R."/>
            <person name="Han C."/>
            <person name="Kim E."/>
            <person name="Lykidis A."/>
            <person name="Lapidus A.L."/>
            <person name="McDonnald E."/>
            <person name="Rohlin L."/>
            <person name="Culley D.E."/>
            <person name="Gunsalus R."/>
            <person name="McInerney M.J."/>
        </authorList>
    </citation>
    <scope>NUCLEOTIDE SEQUENCE [LARGE SCALE GENOMIC DNA]</scope>
    <source>
        <strain evidence="9">DSM 2245B / Goettingen</strain>
    </source>
</reference>
<evidence type="ECO:0000256" key="3">
    <source>
        <dbReference type="ARBA" id="ARBA00022723"/>
    </source>
</evidence>
<keyword evidence="4" id="KW-0378">Hydrolase</keyword>
<evidence type="ECO:0000256" key="1">
    <source>
        <dbReference type="ARBA" id="ARBA00001936"/>
    </source>
</evidence>
<dbReference type="GO" id="GO:0010945">
    <property type="term" value="F:coenzyme A diphosphatase activity"/>
    <property type="evidence" value="ECO:0007669"/>
    <property type="project" value="InterPro"/>
</dbReference>
<dbReference type="CDD" id="cd03426">
    <property type="entry name" value="NUDIX_CoAse_Nudt7"/>
    <property type="match status" value="1"/>
</dbReference>
<dbReference type="InterPro" id="IPR015797">
    <property type="entry name" value="NUDIX_hydrolase-like_dom_sf"/>
</dbReference>
<proteinExistence type="predicted"/>
<keyword evidence="5" id="KW-0460">Magnesium</keyword>
<evidence type="ECO:0000313" key="9">
    <source>
        <dbReference type="Proteomes" id="UP000001968"/>
    </source>
</evidence>
<dbReference type="KEGG" id="swo:Swol_1032"/>
<gene>
    <name evidence="8" type="ordered locus">Swol_1032</name>
</gene>
<comment type="cofactor">
    <cofactor evidence="2">
        <name>Mg(2+)</name>
        <dbReference type="ChEBI" id="CHEBI:18420"/>
    </cofactor>
</comment>
<comment type="cofactor">
    <cofactor evidence="1">
        <name>Mn(2+)</name>
        <dbReference type="ChEBI" id="CHEBI:29035"/>
    </cofactor>
</comment>
<dbReference type="Gene3D" id="3.90.79.10">
    <property type="entry name" value="Nucleoside Triphosphate Pyrophosphohydrolase"/>
    <property type="match status" value="1"/>
</dbReference>
<name>Q0AY58_SYNWW</name>
<dbReference type="PANTHER" id="PTHR12992:SF11">
    <property type="entry name" value="MITOCHONDRIAL COENZYME A DIPHOSPHATASE NUDT8"/>
    <property type="match status" value="1"/>
</dbReference>
<keyword evidence="3" id="KW-0479">Metal-binding</keyword>
<dbReference type="AlphaFoldDB" id="Q0AY58"/>
<dbReference type="PROSITE" id="PS51462">
    <property type="entry name" value="NUDIX"/>
    <property type="match status" value="1"/>
</dbReference>
<dbReference type="SUPFAM" id="SSF55811">
    <property type="entry name" value="Nudix"/>
    <property type="match status" value="1"/>
</dbReference>
<dbReference type="InterPro" id="IPR045121">
    <property type="entry name" value="CoAse"/>
</dbReference>
<dbReference type="STRING" id="335541.Swol_1032"/>
<evidence type="ECO:0000259" key="7">
    <source>
        <dbReference type="PROSITE" id="PS51462"/>
    </source>
</evidence>
<protein>
    <recommendedName>
        <fullName evidence="7">Nudix hydrolase domain-containing protein</fullName>
    </recommendedName>
</protein>
<dbReference type="Proteomes" id="UP000001968">
    <property type="component" value="Chromosome"/>
</dbReference>
<dbReference type="OrthoDB" id="9802805at2"/>
<keyword evidence="6" id="KW-0464">Manganese</keyword>
<dbReference type="PANTHER" id="PTHR12992">
    <property type="entry name" value="NUDIX HYDROLASE"/>
    <property type="match status" value="1"/>
</dbReference>
<evidence type="ECO:0000256" key="4">
    <source>
        <dbReference type="ARBA" id="ARBA00022801"/>
    </source>
</evidence>
<dbReference type="HOGENOM" id="CLU_040940_5_2_9"/>
<evidence type="ECO:0000256" key="5">
    <source>
        <dbReference type="ARBA" id="ARBA00022842"/>
    </source>
</evidence>
<sequence>MMDKILVEEKLKLMANRRPQILGHKEYLKTAVLLPLVEYQNNLCILFEKRAADLNVQPGEICFPGGQIEAIDQGAKEAAVRETCEELGLDTGDIEVVAPLDIFVSPFNLIVNPFVGRIKDYQKIKINSEVEYVFYVPLNYLLKIEPPCAPLGLKLVLPQGYPYDLIPHGRNYPYRDARYPQYFYLWEKEVIWGLTARILNHFLDLLQSNQEEIN</sequence>